<organism evidence="1 2">
    <name type="scientific">Dentiscutata erythropus</name>
    <dbReference type="NCBI Taxonomy" id="1348616"/>
    <lineage>
        <taxon>Eukaryota</taxon>
        <taxon>Fungi</taxon>
        <taxon>Fungi incertae sedis</taxon>
        <taxon>Mucoromycota</taxon>
        <taxon>Glomeromycotina</taxon>
        <taxon>Glomeromycetes</taxon>
        <taxon>Diversisporales</taxon>
        <taxon>Gigasporaceae</taxon>
        <taxon>Dentiscutata</taxon>
    </lineage>
</organism>
<proteinExistence type="predicted"/>
<protein>
    <submittedName>
        <fullName evidence="1">6020_t:CDS:1</fullName>
    </submittedName>
</protein>
<evidence type="ECO:0000313" key="2">
    <source>
        <dbReference type="Proteomes" id="UP000789405"/>
    </source>
</evidence>
<name>A0A9N9NLV7_9GLOM</name>
<dbReference type="EMBL" id="CAJVPY010014238">
    <property type="protein sequence ID" value="CAG8745387.1"/>
    <property type="molecule type" value="Genomic_DNA"/>
</dbReference>
<reference evidence="1" key="1">
    <citation type="submission" date="2021-06" db="EMBL/GenBank/DDBJ databases">
        <authorList>
            <person name="Kallberg Y."/>
            <person name="Tangrot J."/>
            <person name="Rosling A."/>
        </authorList>
    </citation>
    <scope>NUCLEOTIDE SEQUENCE</scope>
    <source>
        <strain evidence="1">MA453B</strain>
    </source>
</reference>
<dbReference type="Proteomes" id="UP000789405">
    <property type="component" value="Unassembled WGS sequence"/>
</dbReference>
<dbReference type="AlphaFoldDB" id="A0A9N9NLV7"/>
<sequence>MPIVMSNNYLVPNNNPILEEAAILSNKIVEFVAIEETIIKSNKDDLVKEVVKITSNYNIQDENYIDSIELGPEKEDD</sequence>
<comment type="caution">
    <text evidence="1">The sequence shown here is derived from an EMBL/GenBank/DDBJ whole genome shotgun (WGS) entry which is preliminary data.</text>
</comment>
<feature type="non-terminal residue" evidence="1">
    <location>
        <position position="77"/>
    </location>
</feature>
<keyword evidence="2" id="KW-1185">Reference proteome</keyword>
<accession>A0A9N9NLV7</accession>
<gene>
    <name evidence="1" type="ORF">DERYTH_LOCUS16386</name>
</gene>
<evidence type="ECO:0000313" key="1">
    <source>
        <dbReference type="EMBL" id="CAG8745387.1"/>
    </source>
</evidence>